<feature type="transmembrane region" description="Helical" evidence="11">
    <location>
        <begin position="1061"/>
        <end position="1084"/>
    </location>
</feature>
<evidence type="ECO:0000313" key="15">
    <source>
        <dbReference type="Proteomes" id="UP000187013"/>
    </source>
</evidence>
<feature type="transmembrane region" description="Helical" evidence="11">
    <location>
        <begin position="561"/>
        <end position="579"/>
    </location>
</feature>
<dbReference type="GO" id="GO:0032934">
    <property type="term" value="F:sterol binding"/>
    <property type="evidence" value="ECO:0007669"/>
    <property type="project" value="EnsemblFungi"/>
</dbReference>
<evidence type="ECO:0000313" key="14">
    <source>
        <dbReference type="EMBL" id="GAV49944.1"/>
    </source>
</evidence>
<dbReference type="Pfam" id="PF22314">
    <property type="entry name" value="NPC1_MLD"/>
    <property type="match status" value="1"/>
</dbReference>
<dbReference type="InterPro" id="IPR053956">
    <property type="entry name" value="NPC1_MLD"/>
</dbReference>
<feature type="transmembrane region" description="Helical" evidence="11">
    <location>
        <begin position="754"/>
        <end position="775"/>
    </location>
</feature>
<keyword evidence="6 11" id="KW-1133">Transmembrane helix</keyword>
<dbReference type="AlphaFoldDB" id="A0A1Q3A2J7"/>
<dbReference type="InterPro" id="IPR053958">
    <property type="entry name" value="HMGCR/SNAP/NPC1-like_SSD"/>
</dbReference>
<organism evidence="14 15">
    <name type="scientific">Zygosaccharomyces rouxii</name>
    <dbReference type="NCBI Taxonomy" id="4956"/>
    <lineage>
        <taxon>Eukaryota</taxon>
        <taxon>Fungi</taxon>
        <taxon>Dikarya</taxon>
        <taxon>Ascomycota</taxon>
        <taxon>Saccharomycotina</taxon>
        <taxon>Saccharomycetes</taxon>
        <taxon>Saccharomycetales</taxon>
        <taxon>Saccharomycetaceae</taxon>
        <taxon>Zygosaccharomyces</taxon>
    </lineage>
</organism>
<keyword evidence="7" id="KW-0445">Lipid transport</keyword>
<dbReference type="OMA" id="WWFDVES"/>
<dbReference type="Pfam" id="PF12349">
    <property type="entry name" value="Sterol-sensing"/>
    <property type="match status" value="1"/>
</dbReference>
<dbReference type="eggNOG" id="KOG1933">
    <property type="taxonomic scope" value="Eukaryota"/>
</dbReference>
<dbReference type="FunFam" id="1.20.1640.10:FF:000029">
    <property type="entry name" value="Putative Patched sphingolipid transporter"/>
    <property type="match status" value="1"/>
</dbReference>
<feature type="transmembrane region" description="Helical" evidence="11">
    <location>
        <begin position="666"/>
        <end position="689"/>
    </location>
</feature>
<protein>
    <recommendedName>
        <fullName evidence="13">SSD domain-containing protein</fullName>
    </recommendedName>
</protein>
<dbReference type="EMBL" id="BDGX01000019">
    <property type="protein sequence ID" value="GAV49944.1"/>
    <property type="molecule type" value="Genomic_DNA"/>
</dbReference>
<feature type="transmembrane region" description="Helical" evidence="11">
    <location>
        <begin position="1104"/>
        <end position="1123"/>
    </location>
</feature>
<comment type="similarity">
    <text evidence="2">Belongs to the patched family.</text>
</comment>
<evidence type="ECO:0000256" key="4">
    <source>
        <dbReference type="ARBA" id="ARBA00022692"/>
    </source>
</evidence>
<feature type="transmembrane region" description="Helical" evidence="11">
    <location>
        <begin position="1003"/>
        <end position="1022"/>
    </location>
</feature>
<keyword evidence="10" id="KW-0325">Glycoprotein</keyword>
<evidence type="ECO:0000256" key="12">
    <source>
        <dbReference type="SAM" id="SignalP"/>
    </source>
</evidence>
<proteinExistence type="inferred from homology"/>
<evidence type="ECO:0000256" key="3">
    <source>
        <dbReference type="ARBA" id="ARBA00022448"/>
    </source>
</evidence>
<comment type="subcellular location">
    <subcellularLocation>
        <location evidence="1">Membrane</location>
        <topology evidence="1">Multi-pass membrane protein</topology>
    </subcellularLocation>
</comment>
<dbReference type="GO" id="GO:0000329">
    <property type="term" value="C:fungal-type vacuole membrane"/>
    <property type="evidence" value="ECO:0007669"/>
    <property type="project" value="EnsemblFungi"/>
</dbReference>
<feature type="transmembrane region" description="Helical" evidence="11">
    <location>
        <begin position="1135"/>
        <end position="1158"/>
    </location>
</feature>
<name>A0A1Q3A2J7_ZYGRO</name>
<evidence type="ECO:0000256" key="1">
    <source>
        <dbReference type="ARBA" id="ARBA00004141"/>
    </source>
</evidence>
<keyword evidence="3" id="KW-0813">Transport</keyword>
<keyword evidence="9" id="KW-1015">Disulfide bond</keyword>
<evidence type="ECO:0000256" key="2">
    <source>
        <dbReference type="ARBA" id="ARBA00005585"/>
    </source>
</evidence>
<comment type="caution">
    <text evidence="14">The sequence shown here is derived from an EMBL/GenBank/DDBJ whole genome shotgun (WGS) entry which is preliminary data.</text>
</comment>
<keyword evidence="4 11" id="KW-0812">Transmembrane</keyword>
<evidence type="ECO:0000256" key="8">
    <source>
        <dbReference type="ARBA" id="ARBA00023136"/>
    </source>
</evidence>
<dbReference type="GO" id="GO:0006665">
    <property type="term" value="P:sphingolipid metabolic process"/>
    <property type="evidence" value="ECO:0007669"/>
    <property type="project" value="EnsemblFungi"/>
</dbReference>
<evidence type="ECO:0000259" key="13">
    <source>
        <dbReference type="PROSITE" id="PS50156"/>
    </source>
</evidence>
<feature type="transmembrane region" description="Helical" evidence="11">
    <location>
        <begin position="261"/>
        <end position="284"/>
    </location>
</feature>
<dbReference type="SUPFAM" id="SSF82866">
    <property type="entry name" value="Multidrug efflux transporter AcrB transmembrane domain"/>
    <property type="match status" value="2"/>
</dbReference>
<evidence type="ECO:0000256" key="5">
    <source>
        <dbReference type="ARBA" id="ARBA00022729"/>
    </source>
</evidence>
<feature type="signal peptide" evidence="12">
    <location>
        <begin position="1"/>
        <end position="21"/>
    </location>
</feature>
<dbReference type="PANTHER" id="PTHR45727">
    <property type="entry name" value="NPC INTRACELLULAR CHOLESTEROL TRANSPORTER 1"/>
    <property type="match status" value="1"/>
</dbReference>
<keyword evidence="5 12" id="KW-0732">Signal</keyword>
<feature type="transmembrane region" description="Helical" evidence="11">
    <location>
        <begin position="1028"/>
        <end position="1049"/>
    </location>
</feature>
<keyword evidence="8 11" id="KW-0472">Membrane</keyword>
<dbReference type="PROSITE" id="PS50156">
    <property type="entry name" value="SSD"/>
    <property type="match status" value="1"/>
</dbReference>
<sequence length="1180" mass="132391">MWFIAILAYIPIFIQLSFVGATGVSTAQCAIYGNCGKKSLFGTELPCPVQQDFQPEPASDELKELVVSVCGEEWQDIDTLCCTKDQVVNLRNNLKKAQNIIASCPACTKNFNNLFCHFTCSPEQRNFINVTKTQESMDHKEVVSELDFFVNSTWASAFYDSCKEVKFSATNGYAMDLIGGGANDYQHFLKFLGDEKPLIGGSPFQINYLYNSNYPFREFNDAVYACDDPQYKCACADCDSSCPRLDPLKKGTCKVGKLNCFSFSVLMVYAALFAAIGIFHIYLFKFKGRKSPIIDEDHSAINSRMTSRDRLFEMYDTKSYNINSKISSALGGVSRYAVNNPYFILALTAGIVAVLGLSLYEFGELETDPINLWVNKNDPKYQEKLYFDEKFGEFYRVEQVFVVNETGSVLSYDTMKWWFDVEKHITESIKSVDGVSYQDLCFRPTDESTCVVESFTQYFQGELPPEIGWKDQLKACTDSPVNCLPTFQQPLPENLLFSEDNVFASHAFVVTLLVDDHSNAAVLWEEELERYLLNLDIPEGLRISFNTDMSLEKELNGNNDVWIVCASYFVMFLYASWALRKNGVESRWLLGFAGITVVAFSVVCAAGLLSLLGLKSTLIIAEVIPFLILAIGIDNIFLITHEYDRIADECPAMATGDRIVKAVQRIAPSILASLVCQAGCFLIAAFVSMPAVHNFALYSALAVFFNVVLQLTAYVAVLALYEREFSVRLPVGVEKESTIFGPKYFNFVSKKMKVLGLFVSYALISLIFVPGIEFGLDQTLAVPQNSYLVDYFKDVYQYLNVGPPVFFVVKDLDLTRRENQQKLCGKFTTCDAISLNNVLEQERKRSTVTEPVANWLDDFLMFLNPQLDQCCRFKKGSHDVCPPTFPTRRCETCYEEGQWNYDMSGLPEGQKFLDFMDIWINSPSDPCPLGGKAPYSRAIAYNGTSIEASTFRSSHKPLTSQNDFIQAYDDAIRISQSFEDLDVFAYSPFYIFFVQYKSLLSSTLKLIGGALGLIFVVSAALLGSIQTAVILTITVLMVLVDIAAFMAWFQIPLNAVSLVNFIICVGLAVEFCIHIARAFTIVPYGTKKDRDSRIKYAMTTVGDSVFKGITMTKFIGVCVLAFAKSKIFQVFYFRMWFSLIILASVHALVFLPILLSLAGGKSYVDESMDVEPRDGNSENN</sequence>
<dbReference type="OrthoDB" id="6510177at2759"/>
<accession>A0A1Q3A2J7</accession>
<reference evidence="14 15" key="1">
    <citation type="submission" date="2016-08" db="EMBL/GenBank/DDBJ databases">
        <title>Draft genome sequence of allopolyploid Zygosaccharomyces rouxii.</title>
        <authorList>
            <person name="Watanabe J."/>
            <person name="Uehara K."/>
            <person name="Mogi Y."/>
            <person name="Tsukioka Y."/>
        </authorList>
    </citation>
    <scope>NUCLEOTIDE SEQUENCE [LARGE SCALE GENOMIC DNA]</scope>
    <source>
        <strain evidence="14 15">NBRC 110957</strain>
    </source>
</reference>
<feature type="domain" description="SSD" evidence="13">
    <location>
        <begin position="560"/>
        <end position="720"/>
    </location>
</feature>
<dbReference type="Proteomes" id="UP000187013">
    <property type="component" value="Unassembled WGS sequence"/>
</dbReference>
<feature type="transmembrane region" description="Helical" evidence="11">
    <location>
        <begin position="588"/>
        <end position="612"/>
    </location>
</feature>
<dbReference type="InterPro" id="IPR032190">
    <property type="entry name" value="NPC1_N"/>
</dbReference>
<feature type="transmembrane region" description="Helical" evidence="11">
    <location>
        <begin position="695"/>
        <end position="721"/>
    </location>
</feature>
<feature type="transmembrane region" description="Helical" evidence="11">
    <location>
        <begin position="618"/>
        <end position="639"/>
    </location>
</feature>
<dbReference type="Gene3D" id="1.20.1640.10">
    <property type="entry name" value="Multidrug efflux transporter AcrB transmembrane domain"/>
    <property type="match status" value="2"/>
</dbReference>
<gene>
    <name evidence="14" type="ORF">ZYGR_0S00770</name>
</gene>
<evidence type="ECO:0000256" key="7">
    <source>
        <dbReference type="ARBA" id="ARBA00023055"/>
    </source>
</evidence>
<evidence type="ECO:0000256" key="11">
    <source>
        <dbReference type="SAM" id="Phobius"/>
    </source>
</evidence>
<dbReference type="PANTHER" id="PTHR45727:SF2">
    <property type="entry name" value="NPC INTRACELLULAR CHOLESTEROL TRANSPORTER 1"/>
    <property type="match status" value="1"/>
</dbReference>
<dbReference type="Pfam" id="PF16414">
    <property type="entry name" value="NPC1_N"/>
    <property type="match status" value="1"/>
</dbReference>
<evidence type="ECO:0000256" key="10">
    <source>
        <dbReference type="ARBA" id="ARBA00023180"/>
    </source>
</evidence>
<dbReference type="InterPro" id="IPR000731">
    <property type="entry name" value="SSD"/>
</dbReference>
<evidence type="ECO:0000256" key="6">
    <source>
        <dbReference type="ARBA" id="ARBA00022989"/>
    </source>
</evidence>
<feature type="chain" id="PRO_5010348102" description="SSD domain-containing protein" evidence="12">
    <location>
        <begin position="22"/>
        <end position="1180"/>
    </location>
</feature>
<dbReference type="GO" id="GO:0015918">
    <property type="term" value="P:sterol transport"/>
    <property type="evidence" value="ECO:0007669"/>
    <property type="project" value="EnsemblFungi"/>
</dbReference>
<evidence type="ECO:0000256" key="9">
    <source>
        <dbReference type="ARBA" id="ARBA00023157"/>
    </source>
</evidence>
<feature type="transmembrane region" description="Helical" evidence="11">
    <location>
        <begin position="342"/>
        <end position="360"/>
    </location>
</feature>